<feature type="domain" description="Serine aminopeptidase S33" evidence="2">
    <location>
        <begin position="36"/>
        <end position="277"/>
    </location>
</feature>
<keyword evidence="4" id="KW-1185">Reference proteome</keyword>
<proteinExistence type="predicted"/>
<dbReference type="AlphaFoldDB" id="A0A9N9A7U0"/>
<dbReference type="InterPro" id="IPR029058">
    <property type="entry name" value="AB_hydrolase_fold"/>
</dbReference>
<gene>
    <name evidence="3" type="ORF">FMOSSE_LOCUS5021</name>
</gene>
<dbReference type="Pfam" id="PF12146">
    <property type="entry name" value="Hydrolase_4"/>
    <property type="match status" value="1"/>
</dbReference>
<dbReference type="Gene3D" id="3.40.50.1820">
    <property type="entry name" value="alpha/beta hydrolase"/>
    <property type="match status" value="1"/>
</dbReference>
<dbReference type="SUPFAM" id="SSF53474">
    <property type="entry name" value="alpha/beta-Hydrolases"/>
    <property type="match status" value="1"/>
</dbReference>
<evidence type="ECO:0000256" key="1">
    <source>
        <dbReference type="SAM" id="MobiDB-lite"/>
    </source>
</evidence>
<protein>
    <submittedName>
        <fullName evidence="3">16087_t:CDS:1</fullName>
    </submittedName>
</protein>
<dbReference type="InterPro" id="IPR051044">
    <property type="entry name" value="MAG_DAG_Lipase"/>
</dbReference>
<accession>A0A9N9A7U0</accession>
<dbReference type="PANTHER" id="PTHR11614">
    <property type="entry name" value="PHOSPHOLIPASE-RELATED"/>
    <property type="match status" value="1"/>
</dbReference>
<sequence length="321" mass="35826">MSVENQSNYVTTVEKWEKMADGVEIYTKTWKSAIDPPVATVIALHGFGEHVNRYNYVFTKFAIKGVDVFGFDQRGFGQTAVRNKNPGQTGGWKVVTEDITRFLIMNRRPGIPQFIFGHSMGGGLTANYVSVGPERHNLAGVVLSAPLIELAPRYQVPKPKVTIVNAISKLMPNLTIPVNLDKSFISQNPKEVEIYEKDPLIIGIGSLRGLGDMILGIRTVIKEKYKNITLPIYICFGTADSINSCDGAREFFKKLPSKNKTWREYPGLYHELHREDDRDMIIDDYLNWILKRAASSSSDDSIQISTSKNNSVPSPLALASV</sequence>
<feature type="region of interest" description="Disordered" evidence="1">
    <location>
        <begin position="300"/>
        <end position="321"/>
    </location>
</feature>
<dbReference type="InterPro" id="IPR022742">
    <property type="entry name" value="Hydrolase_4"/>
</dbReference>
<dbReference type="EMBL" id="CAJVPP010000901">
    <property type="protein sequence ID" value="CAG8520791.1"/>
    <property type="molecule type" value="Genomic_DNA"/>
</dbReference>
<evidence type="ECO:0000259" key="2">
    <source>
        <dbReference type="Pfam" id="PF12146"/>
    </source>
</evidence>
<dbReference type="Proteomes" id="UP000789375">
    <property type="component" value="Unassembled WGS sequence"/>
</dbReference>
<reference evidence="3" key="1">
    <citation type="submission" date="2021-06" db="EMBL/GenBank/DDBJ databases">
        <authorList>
            <person name="Kallberg Y."/>
            <person name="Tangrot J."/>
            <person name="Rosling A."/>
        </authorList>
    </citation>
    <scope>NUCLEOTIDE SEQUENCE</scope>
    <source>
        <strain evidence="3">87-6 pot B 2015</strain>
    </source>
</reference>
<evidence type="ECO:0000313" key="3">
    <source>
        <dbReference type="EMBL" id="CAG8520791.1"/>
    </source>
</evidence>
<evidence type="ECO:0000313" key="4">
    <source>
        <dbReference type="Proteomes" id="UP000789375"/>
    </source>
</evidence>
<comment type="caution">
    <text evidence="3">The sequence shown here is derived from an EMBL/GenBank/DDBJ whole genome shotgun (WGS) entry which is preliminary data.</text>
</comment>
<organism evidence="3 4">
    <name type="scientific">Funneliformis mosseae</name>
    <name type="common">Endomycorrhizal fungus</name>
    <name type="synonym">Glomus mosseae</name>
    <dbReference type="NCBI Taxonomy" id="27381"/>
    <lineage>
        <taxon>Eukaryota</taxon>
        <taxon>Fungi</taxon>
        <taxon>Fungi incertae sedis</taxon>
        <taxon>Mucoromycota</taxon>
        <taxon>Glomeromycotina</taxon>
        <taxon>Glomeromycetes</taxon>
        <taxon>Glomerales</taxon>
        <taxon>Glomeraceae</taxon>
        <taxon>Funneliformis</taxon>
    </lineage>
</organism>
<name>A0A9N9A7U0_FUNMO</name>